<dbReference type="PANTHER" id="PTHR48051:SF46">
    <property type="entry name" value="LEUCINE RICH REPEAT-CONTAINING DOMAIN PROTEIN"/>
    <property type="match status" value="1"/>
</dbReference>
<evidence type="ECO:0000313" key="5">
    <source>
        <dbReference type="Proteomes" id="UP000694564"/>
    </source>
</evidence>
<evidence type="ECO:0000256" key="2">
    <source>
        <dbReference type="ARBA" id="ARBA00022737"/>
    </source>
</evidence>
<dbReference type="SMART" id="SM00369">
    <property type="entry name" value="LRR_TYP"/>
    <property type="match status" value="3"/>
</dbReference>
<dbReference type="AlphaFoldDB" id="A0A8D2AP51"/>
<dbReference type="GO" id="GO:0005737">
    <property type="term" value="C:cytoplasm"/>
    <property type="evidence" value="ECO:0007669"/>
    <property type="project" value="TreeGrafter"/>
</dbReference>
<evidence type="ECO:0000259" key="3">
    <source>
        <dbReference type="Pfam" id="PF23598"/>
    </source>
</evidence>
<dbReference type="SUPFAM" id="SSF52058">
    <property type="entry name" value="L domain-like"/>
    <property type="match status" value="1"/>
</dbReference>
<dbReference type="Pfam" id="PF23598">
    <property type="entry name" value="LRR_14"/>
    <property type="match status" value="1"/>
</dbReference>
<proteinExistence type="predicted"/>
<keyword evidence="2" id="KW-0677">Repeat</keyword>
<dbReference type="Gene3D" id="3.80.10.10">
    <property type="entry name" value="Ribonuclease Inhibitor"/>
    <property type="match status" value="1"/>
</dbReference>
<gene>
    <name evidence="4" type="primary">LRRC63</name>
</gene>
<evidence type="ECO:0000256" key="1">
    <source>
        <dbReference type="ARBA" id="ARBA00022614"/>
    </source>
</evidence>
<feature type="domain" description="Disease resistance R13L4/SHOC-2-like LRR" evidence="3">
    <location>
        <begin position="307"/>
        <end position="409"/>
    </location>
</feature>
<evidence type="ECO:0000313" key="4">
    <source>
        <dbReference type="Ensembl" id="ENSSVLP00005001910.1"/>
    </source>
</evidence>
<dbReference type="GeneTree" id="ENSGT00710000106860"/>
<organism evidence="4 5">
    <name type="scientific">Sciurus vulgaris</name>
    <name type="common">Eurasian red squirrel</name>
    <dbReference type="NCBI Taxonomy" id="55149"/>
    <lineage>
        <taxon>Eukaryota</taxon>
        <taxon>Metazoa</taxon>
        <taxon>Chordata</taxon>
        <taxon>Craniata</taxon>
        <taxon>Vertebrata</taxon>
        <taxon>Euteleostomi</taxon>
        <taxon>Mammalia</taxon>
        <taxon>Eutheria</taxon>
        <taxon>Euarchontoglires</taxon>
        <taxon>Glires</taxon>
        <taxon>Rodentia</taxon>
        <taxon>Sciuromorpha</taxon>
        <taxon>Sciuridae</taxon>
        <taxon>Sciurinae</taxon>
        <taxon>Sciurini</taxon>
        <taxon>Sciurus</taxon>
    </lineage>
</organism>
<dbReference type="PROSITE" id="PS51450">
    <property type="entry name" value="LRR"/>
    <property type="match status" value="2"/>
</dbReference>
<dbReference type="InterPro" id="IPR001611">
    <property type="entry name" value="Leu-rich_rpt"/>
</dbReference>
<dbReference type="InterPro" id="IPR055414">
    <property type="entry name" value="LRR_R13L4/SHOC2-like"/>
</dbReference>
<dbReference type="PANTHER" id="PTHR48051">
    <property type="match status" value="1"/>
</dbReference>
<accession>A0A8D2AP51</accession>
<keyword evidence="5" id="KW-1185">Reference proteome</keyword>
<sequence>MLRHYSFIRDILISVFQLCSFFFSFPCIAKTREIEPLHVKFTQGETTPVKKKTNLPDVSAEEQSQAPINIQTISLDHNVQERVTEISTSKKSAKDVRSLFIPSYVLLSTRIFKKNIGKIKKSSEKSTTKLPKVEDIFMDKKLEDILILSSKFSQSNVPLLVTKHSHQHFPRSSESTTRSAVLPRRLASTSSKVATLSKVMLSITQFPSNIVLPTPILPRKPQKQSLIEILALENGKKESVPRLLEGGSRYKRTESENVIRGEGFKTVEATQYETIVAMANLAIVICQVHGRNALNLKGFFLLHCPDLSSLAFQLIYLNLSYNDFRQFPLEILCLKNLQILKMRNNPIKEIPSEIQYLKYLRIFSIAFNYIHVLPYGLFSLAYLEELDVSYNEITSIPNEIQRLRSLDKLIIDGNYLFFLPPGILKLNLTKIQFENTFTHRSFWPENSLNSPQRLTHMCALFIVKNDLLSPYDVIPLKVQRLLFFKFLNSVQFSNILKLLHKTNIKGGLLRCIDSIYIAVTYIEISKLMKFYCT</sequence>
<dbReference type="OrthoDB" id="660555at2759"/>
<reference evidence="4" key="2">
    <citation type="submission" date="2025-09" db="UniProtKB">
        <authorList>
            <consortium name="Ensembl"/>
        </authorList>
    </citation>
    <scope>IDENTIFICATION</scope>
</reference>
<dbReference type="Proteomes" id="UP000694564">
    <property type="component" value="Chromosome 4"/>
</dbReference>
<dbReference type="InterPro" id="IPR003591">
    <property type="entry name" value="Leu-rich_rpt_typical-subtyp"/>
</dbReference>
<reference evidence="4" key="1">
    <citation type="submission" date="2025-08" db="UniProtKB">
        <authorList>
            <consortium name="Ensembl"/>
        </authorList>
    </citation>
    <scope>IDENTIFICATION</scope>
</reference>
<name>A0A8D2AP51_SCIVU</name>
<dbReference type="InterPro" id="IPR032675">
    <property type="entry name" value="LRR_dom_sf"/>
</dbReference>
<protein>
    <submittedName>
        <fullName evidence="4">Leucine rich repeat containing 63</fullName>
    </submittedName>
</protein>
<keyword evidence="1" id="KW-0433">Leucine-rich repeat</keyword>
<dbReference type="Ensembl" id="ENSSVLT00005002107.1">
    <property type="protein sequence ID" value="ENSSVLP00005001910.1"/>
    <property type="gene ID" value="ENSSVLG00005001547.1"/>
</dbReference>
<dbReference type="InterPro" id="IPR050216">
    <property type="entry name" value="LRR_domain-containing"/>
</dbReference>